<comment type="caution">
    <text evidence="12">The sequence shown here is derived from an EMBL/GenBank/DDBJ whole genome shotgun (WGS) entry which is preliminary data.</text>
</comment>
<keyword evidence="7" id="KW-0653">Protein transport</keyword>
<keyword evidence="6" id="KW-0812">Transmembrane</keyword>
<dbReference type="InterPro" id="IPR006260">
    <property type="entry name" value="TonB/TolA_C"/>
</dbReference>
<evidence type="ECO:0000256" key="10">
    <source>
        <dbReference type="SAM" id="SignalP"/>
    </source>
</evidence>
<sequence length="147" mass="16129">MKKVVLSMGMVLALSFASHAQQAPDNSSNPQDSTRIYTVEEVDQAPLFSAPKYAKYGEGAIHRFLANSFRIPPVAQRHGVNGEGVYSFVIDAQGNLSDFKIIKSLDPSVDAEALRVLKLTKGHWKPAMKGGSAVPVAYTYPYRIRTM</sequence>
<feature type="signal peptide" evidence="10">
    <location>
        <begin position="1"/>
        <end position="20"/>
    </location>
</feature>
<name>A0A5B6TBU4_9BACT</name>
<dbReference type="EMBL" id="VKKY01000003">
    <property type="protein sequence ID" value="KAA3437080.1"/>
    <property type="molecule type" value="Genomic_DNA"/>
</dbReference>
<comment type="subcellular location">
    <subcellularLocation>
        <location evidence="1">Cell inner membrane</location>
        <topology evidence="1">Single-pass membrane protein</topology>
        <orientation evidence="1">Periplasmic side</orientation>
    </subcellularLocation>
</comment>
<evidence type="ECO:0000256" key="2">
    <source>
        <dbReference type="ARBA" id="ARBA00006555"/>
    </source>
</evidence>
<dbReference type="PANTHER" id="PTHR33446:SF2">
    <property type="entry name" value="PROTEIN TONB"/>
    <property type="match status" value="1"/>
</dbReference>
<evidence type="ECO:0000256" key="8">
    <source>
        <dbReference type="ARBA" id="ARBA00022989"/>
    </source>
</evidence>
<evidence type="ECO:0000256" key="6">
    <source>
        <dbReference type="ARBA" id="ARBA00022692"/>
    </source>
</evidence>
<dbReference type="AlphaFoldDB" id="A0A5B6TBU4"/>
<evidence type="ECO:0000313" key="13">
    <source>
        <dbReference type="Proteomes" id="UP000324133"/>
    </source>
</evidence>
<dbReference type="SUPFAM" id="SSF74653">
    <property type="entry name" value="TolA/TonB C-terminal domain"/>
    <property type="match status" value="1"/>
</dbReference>
<evidence type="ECO:0000256" key="3">
    <source>
        <dbReference type="ARBA" id="ARBA00022448"/>
    </source>
</evidence>
<evidence type="ECO:0000256" key="5">
    <source>
        <dbReference type="ARBA" id="ARBA00022519"/>
    </source>
</evidence>
<dbReference type="Gene3D" id="3.30.1150.10">
    <property type="match status" value="1"/>
</dbReference>
<dbReference type="NCBIfam" id="TIGR01352">
    <property type="entry name" value="tonB_Cterm"/>
    <property type="match status" value="1"/>
</dbReference>
<protein>
    <submittedName>
        <fullName evidence="12">Energy transducer TonB</fullName>
    </submittedName>
</protein>
<evidence type="ECO:0000256" key="4">
    <source>
        <dbReference type="ARBA" id="ARBA00022475"/>
    </source>
</evidence>
<accession>A0A5B6TBU4</accession>
<evidence type="ECO:0000256" key="1">
    <source>
        <dbReference type="ARBA" id="ARBA00004383"/>
    </source>
</evidence>
<evidence type="ECO:0000256" key="7">
    <source>
        <dbReference type="ARBA" id="ARBA00022927"/>
    </source>
</evidence>
<keyword evidence="8" id="KW-1133">Transmembrane helix</keyword>
<organism evidence="12 13">
    <name type="scientific">Rufibacter hautae</name>
    <dbReference type="NCBI Taxonomy" id="2595005"/>
    <lineage>
        <taxon>Bacteria</taxon>
        <taxon>Pseudomonadati</taxon>
        <taxon>Bacteroidota</taxon>
        <taxon>Cytophagia</taxon>
        <taxon>Cytophagales</taxon>
        <taxon>Hymenobacteraceae</taxon>
        <taxon>Rufibacter</taxon>
    </lineage>
</organism>
<comment type="similarity">
    <text evidence="2">Belongs to the TonB family.</text>
</comment>
<keyword evidence="13" id="KW-1185">Reference proteome</keyword>
<dbReference type="GO" id="GO:0055085">
    <property type="term" value="P:transmembrane transport"/>
    <property type="evidence" value="ECO:0007669"/>
    <property type="project" value="InterPro"/>
</dbReference>
<reference evidence="12 13" key="1">
    <citation type="submission" date="2019-07" db="EMBL/GenBank/DDBJ databases">
        <title>Rufibacter sp. nov., isolated from lake sediment.</title>
        <authorList>
            <person name="Qu J.-H."/>
        </authorList>
    </citation>
    <scope>NUCLEOTIDE SEQUENCE [LARGE SCALE GENOMIC DNA]</scope>
    <source>
        <strain evidence="12 13">NBS58-1</strain>
    </source>
</reference>
<dbReference type="Proteomes" id="UP000324133">
    <property type="component" value="Unassembled WGS sequence"/>
</dbReference>
<dbReference type="PROSITE" id="PS52015">
    <property type="entry name" value="TONB_CTD"/>
    <property type="match status" value="1"/>
</dbReference>
<proteinExistence type="inferred from homology"/>
<feature type="domain" description="TonB C-terminal" evidence="11">
    <location>
        <begin position="56"/>
        <end position="147"/>
    </location>
</feature>
<dbReference type="PANTHER" id="PTHR33446">
    <property type="entry name" value="PROTEIN TONB-RELATED"/>
    <property type="match status" value="1"/>
</dbReference>
<dbReference type="RefSeq" id="WP_149093021.1">
    <property type="nucleotide sequence ID" value="NZ_VKKY01000003.1"/>
</dbReference>
<keyword evidence="10" id="KW-0732">Signal</keyword>
<keyword evidence="3" id="KW-0813">Transport</keyword>
<dbReference type="GO" id="GO:0031992">
    <property type="term" value="F:energy transducer activity"/>
    <property type="evidence" value="ECO:0007669"/>
    <property type="project" value="TreeGrafter"/>
</dbReference>
<dbReference type="GO" id="GO:0098797">
    <property type="term" value="C:plasma membrane protein complex"/>
    <property type="evidence" value="ECO:0007669"/>
    <property type="project" value="TreeGrafter"/>
</dbReference>
<dbReference type="InterPro" id="IPR037682">
    <property type="entry name" value="TonB_C"/>
</dbReference>
<evidence type="ECO:0000259" key="11">
    <source>
        <dbReference type="PROSITE" id="PS52015"/>
    </source>
</evidence>
<keyword evidence="9" id="KW-0472">Membrane</keyword>
<keyword evidence="5" id="KW-0997">Cell inner membrane</keyword>
<evidence type="ECO:0000313" key="12">
    <source>
        <dbReference type="EMBL" id="KAA3437080.1"/>
    </source>
</evidence>
<keyword evidence="4" id="KW-1003">Cell membrane</keyword>
<feature type="chain" id="PRO_5022865498" evidence="10">
    <location>
        <begin position="21"/>
        <end position="147"/>
    </location>
</feature>
<gene>
    <name evidence="12" type="ORF">FOA19_22175</name>
</gene>
<dbReference type="GO" id="GO:0015031">
    <property type="term" value="P:protein transport"/>
    <property type="evidence" value="ECO:0007669"/>
    <property type="project" value="UniProtKB-KW"/>
</dbReference>
<dbReference type="InterPro" id="IPR051045">
    <property type="entry name" value="TonB-dependent_transducer"/>
</dbReference>
<dbReference type="Pfam" id="PF03544">
    <property type="entry name" value="TonB_C"/>
    <property type="match status" value="1"/>
</dbReference>
<evidence type="ECO:0000256" key="9">
    <source>
        <dbReference type="ARBA" id="ARBA00023136"/>
    </source>
</evidence>
<dbReference type="OrthoDB" id="1039448at2"/>